<comment type="caution">
    <text evidence="2">The sequence shown here is derived from an EMBL/GenBank/DDBJ whole genome shotgun (WGS) entry which is preliminary data.</text>
</comment>
<accession>A0ABT7UUY5</accession>
<proteinExistence type="predicted"/>
<evidence type="ECO:0000313" key="2">
    <source>
        <dbReference type="EMBL" id="MDM8202698.1"/>
    </source>
</evidence>
<feature type="transmembrane region" description="Helical" evidence="1">
    <location>
        <begin position="6"/>
        <end position="27"/>
    </location>
</feature>
<evidence type="ECO:0000313" key="3">
    <source>
        <dbReference type="Proteomes" id="UP001529380"/>
    </source>
</evidence>
<sequence>MMDVSVLELAAGFAIALVLMAAEYLLCTKMKNPLWSGMIPCLILAGTIWVFASGAVPLEMRYLFPFIVLNTLFFGDWGTGRDKYQKLQEKEMEQMRVKDL</sequence>
<keyword evidence="1" id="KW-1133">Transmembrane helix</keyword>
<keyword evidence="1" id="KW-0472">Membrane</keyword>
<keyword evidence="3" id="KW-1185">Reference proteome</keyword>
<dbReference type="RefSeq" id="WP_289600904.1">
    <property type="nucleotide sequence ID" value="NZ_JAUDCL010000060.1"/>
</dbReference>
<keyword evidence="1" id="KW-0812">Transmembrane</keyword>
<gene>
    <name evidence="2" type="ORF">QUW08_15560</name>
</gene>
<dbReference type="Proteomes" id="UP001529380">
    <property type="component" value="Unassembled WGS sequence"/>
</dbReference>
<protein>
    <submittedName>
        <fullName evidence="2">Uncharacterized protein</fullName>
    </submittedName>
</protein>
<organism evidence="2 3">
    <name type="scientific">Allofournierella massiliensis</name>
    <dbReference type="NCBI Taxonomy" id="1650663"/>
    <lineage>
        <taxon>Bacteria</taxon>
        <taxon>Bacillati</taxon>
        <taxon>Bacillota</taxon>
        <taxon>Clostridia</taxon>
        <taxon>Eubacteriales</taxon>
        <taxon>Oscillospiraceae</taxon>
        <taxon>Allofournierella</taxon>
    </lineage>
</organism>
<evidence type="ECO:0000256" key="1">
    <source>
        <dbReference type="SAM" id="Phobius"/>
    </source>
</evidence>
<feature type="transmembrane region" description="Helical" evidence="1">
    <location>
        <begin position="34"/>
        <end position="56"/>
    </location>
</feature>
<name>A0ABT7UUY5_9FIRM</name>
<reference evidence="2 3" key="1">
    <citation type="submission" date="2023-06" db="EMBL/GenBank/DDBJ databases">
        <title>Identification and characterization of horizontal gene transfer across gut microbiota members of farm animals based on homology search.</title>
        <authorList>
            <person name="Schwarzerova J."/>
            <person name="Nykrynova M."/>
            <person name="Jureckova K."/>
            <person name="Cejkova D."/>
            <person name="Rychlik I."/>
        </authorList>
    </citation>
    <scope>NUCLEOTIDE SEQUENCE [LARGE SCALE GENOMIC DNA]</scope>
    <source>
        <strain evidence="2 3">ET340</strain>
    </source>
</reference>
<dbReference type="EMBL" id="JAUDCL010000060">
    <property type="protein sequence ID" value="MDM8202698.1"/>
    <property type="molecule type" value="Genomic_DNA"/>
</dbReference>